<dbReference type="AlphaFoldDB" id="A0A7T1FUF6"/>
<keyword evidence="6" id="KW-0934">Plastid</keyword>
<keyword evidence="3 4" id="KW-0687">Ribonucleoprotein</keyword>
<keyword evidence="2 4" id="KW-0689">Ribosomal protein</keyword>
<dbReference type="CDD" id="cd00336">
    <property type="entry name" value="Ribosomal_L22"/>
    <property type="match status" value="1"/>
</dbReference>
<keyword evidence="6" id="KW-0150">Chloroplast</keyword>
<dbReference type="PANTHER" id="PTHR13501:SF10">
    <property type="entry name" value="LARGE RIBOSOMAL SUBUNIT PROTEIN UL22M"/>
    <property type="match status" value="1"/>
</dbReference>
<dbReference type="Pfam" id="PF00237">
    <property type="entry name" value="Ribosomal_L22"/>
    <property type="match status" value="1"/>
</dbReference>
<comment type="subcellular location">
    <subcellularLocation>
        <location evidence="5">Plastid</location>
        <location evidence="5">Chloroplast</location>
    </subcellularLocation>
</comment>
<evidence type="ECO:0000256" key="2">
    <source>
        <dbReference type="ARBA" id="ARBA00022980"/>
    </source>
</evidence>
<proteinExistence type="inferred from homology"/>
<evidence type="ECO:0000256" key="4">
    <source>
        <dbReference type="RuleBase" id="RU004005"/>
    </source>
</evidence>
<organism evidence="6">
    <name type="scientific">Pteridomonas danica</name>
    <dbReference type="NCBI Taxonomy" id="38822"/>
    <lineage>
        <taxon>Eukaryota</taxon>
        <taxon>Sar</taxon>
        <taxon>Stramenopiles</taxon>
        <taxon>Ochrophyta</taxon>
        <taxon>Dictyochophyceae</taxon>
        <taxon>Pedinellales</taxon>
        <taxon>Pteridomonas</taxon>
    </lineage>
</organism>
<dbReference type="InterPro" id="IPR001063">
    <property type="entry name" value="Ribosomal_uL22"/>
</dbReference>
<evidence type="ECO:0000313" key="6">
    <source>
        <dbReference type="EMBL" id="QPM99301.1"/>
    </source>
</evidence>
<comment type="function">
    <text evidence="5">This protein binds specifically to 23S rRNA.</text>
</comment>
<dbReference type="SUPFAM" id="SSF54843">
    <property type="entry name" value="Ribosomal protein L22"/>
    <property type="match status" value="1"/>
</dbReference>
<dbReference type="GO" id="GO:0015934">
    <property type="term" value="C:large ribosomal subunit"/>
    <property type="evidence" value="ECO:0007669"/>
    <property type="project" value="InterPro"/>
</dbReference>
<geneLocation type="chloroplast" evidence="6"/>
<dbReference type="PANTHER" id="PTHR13501">
    <property type="entry name" value="CHLOROPLAST 50S RIBOSOMAL PROTEIN L22-RELATED"/>
    <property type="match status" value="1"/>
</dbReference>
<dbReference type="InterPro" id="IPR047867">
    <property type="entry name" value="Ribosomal_uL22_bac/org-type"/>
</dbReference>
<comment type="similarity">
    <text evidence="1 4">Belongs to the universal ribosomal protein uL22 family.</text>
</comment>
<dbReference type="RefSeq" id="YP_010117082.1">
    <property type="nucleotide sequence ID" value="NC_056103.1"/>
</dbReference>
<dbReference type="GO" id="GO:0006412">
    <property type="term" value="P:translation"/>
    <property type="evidence" value="ECO:0007669"/>
    <property type="project" value="InterPro"/>
</dbReference>
<protein>
    <recommendedName>
        <fullName evidence="5">50S ribosomal protein L22, chloroplastic</fullName>
    </recommendedName>
</protein>
<dbReference type="GeneID" id="65316637"/>
<evidence type="ECO:0000256" key="1">
    <source>
        <dbReference type="ARBA" id="ARBA00009451"/>
    </source>
</evidence>
<dbReference type="InterPro" id="IPR036394">
    <property type="entry name" value="Ribosomal_uL22_sf"/>
</dbReference>
<dbReference type="GO" id="GO:0009507">
    <property type="term" value="C:chloroplast"/>
    <property type="evidence" value="ECO:0007669"/>
    <property type="project" value="UniProtKB-SubCell"/>
</dbReference>
<sequence length="113" mass="13377">MQNFLTQSSLKYIPLSTKKIRFVLNEIQKKTYKETLMILELLPYKACEYIWQILNMAIANANFLYKNKKEHIYIEKTCLGAGPTQKRIKFKSQGRISIIKKKTCHITLFLKIF</sequence>
<name>A0A7T1FUF6_9STRA</name>
<dbReference type="Gene3D" id="3.90.470.10">
    <property type="entry name" value="Ribosomal protein L22/L17"/>
    <property type="match status" value="1"/>
</dbReference>
<comment type="function">
    <text evidence="5">The globular domain of the protein is located near the polypeptide exit tunnel on the outside of the subunit, while an extended beta-hairpin is found that lines the wall of the exit tunnel in the center of the 70S ribosome.</text>
</comment>
<dbReference type="GO" id="GO:0003735">
    <property type="term" value="F:structural constituent of ribosome"/>
    <property type="evidence" value="ECO:0007669"/>
    <property type="project" value="InterPro"/>
</dbReference>
<evidence type="ECO:0000256" key="3">
    <source>
        <dbReference type="ARBA" id="ARBA00023274"/>
    </source>
</evidence>
<dbReference type="EMBL" id="MT909785">
    <property type="protein sequence ID" value="QPM99301.1"/>
    <property type="molecule type" value="Genomic_DNA"/>
</dbReference>
<evidence type="ECO:0000256" key="5">
    <source>
        <dbReference type="RuleBase" id="RU004009"/>
    </source>
</evidence>
<reference evidence="6" key="1">
    <citation type="journal article" date="2021" name="Front. Plant Sci.">
        <title>Highly Reduced Plastid Genomes of the Non-photosynthetic Dictyochophyceans Pteridomonas spp. (Ochrophyta, SAR) Are Retained for tRNA-Glu-Based Organellar Heme Biosynthesis.</title>
        <authorList>
            <person name="Kayama M."/>
            <person name="Maciszewski K."/>
            <person name="Yabuki A."/>
            <person name="Miyashita H."/>
            <person name="Karnkowska A."/>
            <person name="Kamikawa R."/>
        </authorList>
    </citation>
    <scope>NUCLEOTIDE SEQUENCE</scope>
    <source>
        <strain evidence="6">NY0221</strain>
    </source>
</reference>
<accession>A0A7T1FUF6</accession>
<gene>
    <name evidence="6" type="primary">rpl22</name>
</gene>